<dbReference type="InterPro" id="IPR003035">
    <property type="entry name" value="RWP-RK_dom"/>
</dbReference>
<dbReference type="Proteomes" id="UP000239649">
    <property type="component" value="Unassembled WGS sequence"/>
</dbReference>
<organism evidence="9 10">
    <name type="scientific">Micractinium conductrix</name>
    <dbReference type="NCBI Taxonomy" id="554055"/>
    <lineage>
        <taxon>Eukaryota</taxon>
        <taxon>Viridiplantae</taxon>
        <taxon>Chlorophyta</taxon>
        <taxon>core chlorophytes</taxon>
        <taxon>Trebouxiophyceae</taxon>
        <taxon>Chlorellales</taxon>
        <taxon>Chlorellaceae</taxon>
        <taxon>Chlorella clade</taxon>
        <taxon>Micractinium</taxon>
    </lineage>
</organism>
<dbReference type="GO" id="GO:0003700">
    <property type="term" value="F:DNA-binding transcription factor activity"/>
    <property type="evidence" value="ECO:0007669"/>
    <property type="project" value="InterPro"/>
</dbReference>
<feature type="compositionally biased region" description="Low complexity" evidence="7">
    <location>
        <begin position="70"/>
        <end position="89"/>
    </location>
</feature>
<feature type="region of interest" description="Disordered" evidence="7">
    <location>
        <begin position="58"/>
        <end position="100"/>
    </location>
</feature>
<dbReference type="PANTHER" id="PTHR46373">
    <property type="entry name" value="PROTEIN RKD4"/>
    <property type="match status" value="1"/>
</dbReference>
<evidence type="ECO:0000256" key="2">
    <source>
        <dbReference type="ARBA" id="ARBA00023015"/>
    </source>
</evidence>
<evidence type="ECO:0000256" key="7">
    <source>
        <dbReference type="SAM" id="MobiDB-lite"/>
    </source>
</evidence>
<name>A0A2P6V8S4_9CHLO</name>
<evidence type="ECO:0000256" key="1">
    <source>
        <dbReference type="ARBA" id="ARBA00004049"/>
    </source>
</evidence>
<feature type="compositionally biased region" description="Gly residues" evidence="7">
    <location>
        <begin position="90"/>
        <end position="99"/>
    </location>
</feature>
<evidence type="ECO:0000259" key="8">
    <source>
        <dbReference type="PROSITE" id="PS51519"/>
    </source>
</evidence>
<accession>A0A2P6V8S4</accession>
<protein>
    <submittedName>
        <fullName evidence="9">RWP-RK domain-containing</fullName>
    </submittedName>
</protein>
<keyword evidence="6" id="KW-0539">Nucleus</keyword>
<evidence type="ECO:0000256" key="3">
    <source>
        <dbReference type="ARBA" id="ARBA00023054"/>
    </source>
</evidence>
<keyword evidence="10" id="KW-1185">Reference proteome</keyword>
<dbReference type="PANTHER" id="PTHR46373:SF2">
    <property type="entry name" value="RWP-RK DOMAIN-CONTAINING PROTEIN"/>
    <property type="match status" value="1"/>
</dbReference>
<dbReference type="EMBL" id="LHPF02000019">
    <property type="protein sequence ID" value="PSC70490.1"/>
    <property type="molecule type" value="Genomic_DNA"/>
</dbReference>
<evidence type="ECO:0000256" key="4">
    <source>
        <dbReference type="ARBA" id="ARBA00023125"/>
    </source>
</evidence>
<reference evidence="9 10" key="1">
    <citation type="journal article" date="2018" name="Plant J.">
        <title>Genome sequences of Chlorella sorokiniana UTEX 1602 and Micractinium conductrix SAG 241.80: implications to maltose excretion by a green alga.</title>
        <authorList>
            <person name="Arriola M.B."/>
            <person name="Velmurugan N."/>
            <person name="Zhang Y."/>
            <person name="Plunkett M.H."/>
            <person name="Hondzo H."/>
            <person name="Barney B.M."/>
        </authorList>
    </citation>
    <scope>NUCLEOTIDE SEQUENCE [LARGE SCALE GENOMIC DNA]</scope>
    <source>
        <strain evidence="9 10">SAG 241.80</strain>
    </source>
</reference>
<sequence length="281" mass="29907">MVPAEPASTTSAGSPGGSCGVTPGGSPCMADACLPGPLPAPPCQQTAPLLHTTALAAPTDAASRPTRPLSASCPRPASAAQRSASASAGSAGGSAGGCMGEEPDKRLNLEFLEEHGYFDMPIQQAAAELHVGVTTLKKVCRVNNIGRWPFRKRSSLNRLIEKTKEYFASDPEQCAEALAQLEAQRTVLREQQGEDIPDQVKRFRQSIFKLDYKVKKIAKERRTHKAPGPVDREQVAQVVRQLGVGTPAHSILGILHGTDAGCEPPHRSLRNTMDLDLAMSE</sequence>
<evidence type="ECO:0000313" key="10">
    <source>
        <dbReference type="Proteomes" id="UP000239649"/>
    </source>
</evidence>
<comment type="caution">
    <text evidence="9">The sequence shown here is derived from an EMBL/GenBank/DDBJ whole genome shotgun (WGS) entry which is preliminary data.</text>
</comment>
<comment type="function">
    <text evidence="1">Putative transcription factor.</text>
</comment>
<keyword evidence="4" id="KW-0238">DNA-binding</keyword>
<dbReference type="GO" id="GO:0003677">
    <property type="term" value="F:DNA binding"/>
    <property type="evidence" value="ECO:0007669"/>
    <property type="project" value="UniProtKB-KW"/>
</dbReference>
<dbReference type="Pfam" id="PF02042">
    <property type="entry name" value="RWP-RK"/>
    <property type="match status" value="1"/>
</dbReference>
<dbReference type="AlphaFoldDB" id="A0A2P6V8S4"/>
<dbReference type="InterPro" id="IPR044607">
    <property type="entry name" value="RKD-like"/>
</dbReference>
<evidence type="ECO:0000256" key="6">
    <source>
        <dbReference type="ARBA" id="ARBA00023242"/>
    </source>
</evidence>
<dbReference type="OrthoDB" id="513628at2759"/>
<proteinExistence type="predicted"/>
<dbReference type="STRING" id="554055.A0A2P6V8S4"/>
<keyword evidence="3" id="KW-0175">Coiled coil</keyword>
<evidence type="ECO:0000313" key="9">
    <source>
        <dbReference type="EMBL" id="PSC70490.1"/>
    </source>
</evidence>
<feature type="domain" description="RWP-RK" evidence="8">
    <location>
        <begin position="75"/>
        <end position="177"/>
    </location>
</feature>
<evidence type="ECO:0000256" key="5">
    <source>
        <dbReference type="ARBA" id="ARBA00023163"/>
    </source>
</evidence>
<keyword evidence="5" id="KW-0804">Transcription</keyword>
<gene>
    <name evidence="9" type="ORF">C2E20_5998</name>
</gene>
<keyword evidence="2" id="KW-0805">Transcription regulation</keyword>
<dbReference type="PROSITE" id="PS51519">
    <property type="entry name" value="RWP_RK"/>
    <property type="match status" value="1"/>
</dbReference>